<organism evidence="1 2">
    <name type="scientific">Nephila pilipes</name>
    <name type="common">Giant wood spider</name>
    <name type="synonym">Nephila maculata</name>
    <dbReference type="NCBI Taxonomy" id="299642"/>
    <lineage>
        <taxon>Eukaryota</taxon>
        <taxon>Metazoa</taxon>
        <taxon>Ecdysozoa</taxon>
        <taxon>Arthropoda</taxon>
        <taxon>Chelicerata</taxon>
        <taxon>Arachnida</taxon>
        <taxon>Araneae</taxon>
        <taxon>Araneomorphae</taxon>
        <taxon>Entelegynae</taxon>
        <taxon>Araneoidea</taxon>
        <taxon>Nephilidae</taxon>
        <taxon>Nephila</taxon>
    </lineage>
</organism>
<dbReference type="Proteomes" id="UP000887013">
    <property type="component" value="Unassembled WGS sequence"/>
</dbReference>
<reference evidence="1" key="1">
    <citation type="submission" date="2020-08" db="EMBL/GenBank/DDBJ databases">
        <title>Multicomponent nature underlies the extraordinary mechanical properties of spider dragline silk.</title>
        <authorList>
            <person name="Kono N."/>
            <person name="Nakamura H."/>
            <person name="Mori M."/>
            <person name="Yoshida Y."/>
            <person name="Ohtoshi R."/>
            <person name="Malay A.D."/>
            <person name="Moran D.A.P."/>
            <person name="Tomita M."/>
            <person name="Numata K."/>
            <person name="Arakawa K."/>
        </authorList>
    </citation>
    <scope>NUCLEOTIDE SEQUENCE</scope>
</reference>
<keyword evidence="2" id="KW-1185">Reference proteome</keyword>
<proteinExistence type="predicted"/>
<dbReference type="EMBL" id="BMAW01083046">
    <property type="protein sequence ID" value="GFU31859.1"/>
    <property type="molecule type" value="Genomic_DNA"/>
</dbReference>
<comment type="caution">
    <text evidence="1">The sequence shown here is derived from an EMBL/GenBank/DDBJ whole genome shotgun (WGS) entry which is preliminary data.</text>
</comment>
<dbReference type="AlphaFoldDB" id="A0A8X6QQT5"/>
<evidence type="ECO:0000313" key="2">
    <source>
        <dbReference type="Proteomes" id="UP000887013"/>
    </source>
</evidence>
<evidence type="ECO:0000313" key="1">
    <source>
        <dbReference type="EMBL" id="GFU31859.1"/>
    </source>
</evidence>
<protein>
    <submittedName>
        <fullName evidence="1">Uncharacterized protein</fullName>
    </submittedName>
</protein>
<accession>A0A8X6QQT5</accession>
<gene>
    <name evidence="1" type="ORF">NPIL_674571</name>
</gene>
<sequence length="112" mass="12716">MWLQAQWMDSLRYFGDRLWFVYLQALLKPKKRAITVGGPMGLSCSWNRAAVVRRMWLPTDTLSLASLLVCPGLHYSFCFFVDTVLDCLVYCVVSAPAWPANHEVRAVTAGFI</sequence>
<name>A0A8X6QQT5_NEPPI</name>